<dbReference type="Gene3D" id="1.10.443.10">
    <property type="entry name" value="Intergrase catalytic core"/>
    <property type="match status" value="1"/>
</dbReference>
<gene>
    <name evidence="5" type="ORF">HMPREF9220_0648</name>
</gene>
<dbReference type="PANTHER" id="PTHR30349">
    <property type="entry name" value="PHAGE INTEGRASE-RELATED"/>
    <property type="match status" value="1"/>
</dbReference>
<keyword evidence="3" id="KW-0233">DNA recombination</keyword>
<keyword evidence="2" id="KW-0238">DNA-binding</keyword>
<evidence type="ECO:0000313" key="6">
    <source>
        <dbReference type="Proteomes" id="UP000004594"/>
    </source>
</evidence>
<organism evidence="5 6">
    <name type="scientific">Dialister micraerophilus UPII 345-E</name>
    <dbReference type="NCBI Taxonomy" id="910314"/>
    <lineage>
        <taxon>Bacteria</taxon>
        <taxon>Bacillati</taxon>
        <taxon>Bacillota</taxon>
        <taxon>Negativicutes</taxon>
        <taxon>Veillonellales</taxon>
        <taxon>Veillonellaceae</taxon>
        <taxon>Dialister</taxon>
    </lineage>
</organism>
<dbReference type="Pfam" id="PF00589">
    <property type="entry name" value="Phage_integrase"/>
    <property type="match status" value="1"/>
</dbReference>
<evidence type="ECO:0000313" key="5">
    <source>
        <dbReference type="EMBL" id="EFR42322.1"/>
    </source>
</evidence>
<dbReference type="InterPro" id="IPR002104">
    <property type="entry name" value="Integrase_catalytic"/>
</dbReference>
<comment type="similarity">
    <text evidence="1">Belongs to the 'phage' integrase family.</text>
</comment>
<dbReference type="InterPro" id="IPR050090">
    <property type="entry name" value="Tyrosine_recombinase_XerCD"/>
</dbReference>
<accession>E4LA81</accession>
<dbReference type="EMBL" id="AENT01000027">
    <property type="protein sequence ID" value="EFR42322.1"/>
    <property type="molecule type" value="Genomic_DNA"/>
</dbReference>
<dbReference type="InterPro" id="IPR013762">
    <property type="entry name" value="Integrase-like_cat_sf"/>
</dbReference>
<evidence type="ECO:0000256" key="2">
    <source>
        <dbReference type="ARBA" id="ARBA00023125"/>
    </source>
</evidence>
<comment type="caution">
    <text evidence="5">The sequence shown here is derived from an EMBL/GenBank/DDBJ whole genome shotgun (WGS) entry which is preliminary data.</text>
</comment>
<dbReference type="GO" id="GO:0006310">
    <property type="term" value="P:DNA recombination"/>
    <property type="evidence" value="ECO:0007669"/>
    <property type="project" value="UniProtKB-KW"/>
</dbReference>
<dbReference type="AlphaFoldDB" id="E4LA81"/>
<reference evidence="5 6" key="1">
    <citation type="submission" date="2010-11" db="EMBL/GenBank/DDBJ databases">
        <authorList>
            <person name="Durkin A.S."/>
            <person name="Madupu R."/>
            <person name="Torralba M."/>
            <person name="Gillis M."/>
            <person name="Methe B."/>
            <person name="Sutton G."/>
            <person name="Nelson K.E."/>
        </authorList>
    </citation>
    <scope>NUCLEOTIDE SEQUENCE [LARGE SCALE GENOMIC DNA]</scope>
    <source>
        <strain evidence="5 6">UPII 345-E</strain>
    </source>
</reference>
<dbReference type="OrthoDB" id="9801717at2"/>
<dbReference type="GO" id="GO:0003677">
    <property type="term" value="F:DNA binding"/>
    <property type="evidence" value="ECO:0007669"/>
    <property type="project" value="UniProtKB-KW"/>
</dbReference>
<evidence type="ECO:0000259" key="4">
    <source>
        <dbReference type="PROSITE" id="PS51898"/>
    </source>
</evidence>
<evidence type="ECO:0000256" key="1">
    <source>
        <dbReference type="ARBA" id="ARBA00008857"/>
    </source>
</evidence>
<proteinExistence type="inferred from homology"/>
<dbReference type="GO" id="GO:0015074">
    <property type="term" value="P:DNA integration"/>
    <property type="evidence" value="ECO:0007669"/>
    <property type="project" value="InterPro"/>
</dbReference>
<dbReference type="eggNOG" id="COG0582">
    <property type="taxonomic scope" value="Bacteria"/>
</dbReference>
<dbReference type="PROSITE" id="PS51898">
    <property type="entry name" value="TYR_RECOMBINASE"/>
    <property type="match status" value="1"/>
</dbReference>
<sequence length="366" mass="42723">MTRRVQGTGSVYKKTDKQRNKPWVAYYPLGMTKRLTRKRILVGSYATKKEAINALDNYRLTHEPNDLQEITWRQAYEIIEKEEQFGNKPFTSAVKSTWRTHATPLLDKQISKTRTIHLQTLFNELSTRNLQGHLMVAIKRIYRFCMANDILTKDYSQYVDLKPLIKSTIHKPFTTEEMRILWKHSDKPFVKIILIYIYTGMRASELAKMELENVHLNKRYMVGGSKTKAGKNRIIPIAKCIEPFIEYFYSISKLQRFKYLIKPNTAFHIYHSNNMLYAQNVVKKALPLIGIQNHKAHDTRHTFITLADNYNMNDVIKKLIIGHAQADITKSIYTHKSIQQLTNAVDTLPYGTEMFNFISEKRVAKG</sequence>
<dbReference type="RefSeq" id="WP_007555080.1">
    <property type="nucleotide sequence ID" value="NZ_AENT01000027.1"/>
</dbReference>
<name>E4LA81_9FIRM</name>
<protein>
    <submittedName>
        <fullName evidence="5">Site-specific recombinase, phage integrase family</fullName>
    </submittedName>
</protein>
<dbReference type="SUPFAM" id="SSF56349">
    <property type="entry name" value="DNA breaking-rejoining enzymes"/>
    <property type="match status" value="1"/>
</dbReference>
<dbReference type="PANTHER" id="PTHR30349:SF41">
    <property type="entry name" value="INTEGRASE_RECOMBINASE PROTEIN MJ0367-RELATED"/>
    <property type="match status" value="1"/>
</dbReference>
<evidence type="ECO:0000256" key="3">
    <source>
        <dbReference type="ARBA" id="ARBA00023172"/>
    </source>
</evidence>
<feature type="domain" description="Tyr recombinase" evidence="4">
    <location>
        <begin position="168"/>
        <end position="346"/>
    </location>
</feature>
<dbReference type="InterPro" id="IPR011010">
    <property type="entry name" value="DNA_brk_join_enz"/>
</dbReference>
<dbReference type="Proteomes" id="UP000004594">
    <property type="component" value="Unassembled WGS sequence"/>
</dbReference>